<evidence type="ECO:0000256" key="2">
    <source>
        <dbReference type="SAM" id="Phobius"/>
    </source>
</evidence>
<dbReference type="OrthoDB" id="3797881at2759"/>
<dbReference type="AlphaFoldDB" id="A0A4Q4QDM4"/>
<evidence type="ECO:0000313" key="4">
    <source>
        <dbReference type="EMBL" id="RYO39070.1"/>
    </source>
</evidence>
<protein>
    <submittedName>
        <fullName evidence="4">Uncharacterized protein</fullName>
    </submittedName>
</protein>
<keyword evidence="2" id="KW-1133">Transmembrane helix</keyword>
<gene>
    <name evidence="4" type="ORF">AA0113_g11213</name>
</gene>
<feature type="region of interest" description="Disordered" evidence="1">
    <location>
        <begin position="35"/>
        <end position="176"/>
    </location>
</feature>
<dbReference type="Proteomes" id="UP000293823">
    <property type="component" value="Unassembled WGS sequence"/>
</dbReference>
<sequence>MSILFLACLLAICLPILSVQIPRFLPHLMHHLQDRSALHKRPPPLRRRLRPRGPAPTPRSSAQYEEREAFATDGADSGVPSTGQESGEWTGSEEIHRQPPYPTATTGSLEAGDLNKGKTEDKDKGKGRADARKPWDPPFGRRREGRWQKEMEERQMGGDKWFGSSPAPLKKTGRDMEAKGVARRLFPVDDKGEYPYDHEPNDGLLELQREDLPRLTSTPPPAPATKDCASVDTAEPASAKKKKKSKRNPSVMSAIWICVAIFAVLICIFIFAVLIAHCLAWFLVYKTEARLGEARRGIMQGGEMRLCLCAA</sequence>
<evidence type="ECO:0000313" key="5">
    <source>
        <dbReference type="Proteomes" id="UP000293823"/>
    </source>
</evidence>
<proteinExistence type="predicted"/>
<feature type="signal peptide" evidence="3">
    <location>
        <begin position="1"/>
        <end position="18"/>
    </location>
</feature>
<keyword evidence="2" id="KW-0812">Transmembrane</keyword>
<comment type="caution">
    <text evidence="4">The sequence shown here is derived from an EMBL/GenBank/DDBJ whole genome shotgun (WGS) entry which is preliminary data.</text>
</comment>
<feature type="compositionally biased region" description="Basic residues" evidence="1">
    <location>
        <begin position="38"/>
        <end position="51"/>
    </location>
</feature>
<evidence type="ECO:0000256" key="3">
    <source>
        <dbReference type="SAM" id="SignalP"/>
    </source>
</evidence>
<feature type="transmembrane region" description="Helical" evidence="2">
    <location>
        <begin position="254"/>
        <end position="285"/>
    </location>
</feature>
<name>A0A4Q4QDM4_9PLEO</name>
<organism evidence="4 5">
    <name type="scientific">Alternaria arborescens</name>
    <dbReference type="NCBI Taxonomy" id="156630"/>
    <lineage>
        <taxon>Eukaryota</taxon>
        <taxon>Fungi</taxon>
        <taxon>Dikarya</taxon>
        <taxon>Ascomycota</taxon>
        <taxon>Pezizomycotina</taxon>
        <taxon>Dothideomycetes</taxon>
        <taxon>Pleosporomycetidae</taxon>
        <taxon>Pleosporales</taxon>
        <taxon>Pleosporineae</taxon>
        <taxon>Pleosporaceae</taxon>
        <taxon>Alternaria</taxon>
        <taxon>Alternaria sect. Alternaria</taxon>
    </lineage>
</organism>
<keyword evidence="3" id="KW-0732">Signal</keyword>
<accession>A0A4Q4QDM4</accession>
<keyword evidence="5" id="KW-1185">Reference proteome</keyword>
<feature type="compositionally biased region" description="Basic and acidic residues" evidence="1">
    <location>
        <begin position="113"/>
        <end position="157"/>
    </location>
</feature>
<feature type="chain" id="PRO_5020725043" evidence="3">
    <location>
        <begin position="19"/>
        <end position="311"/>
    </location>
</feature>
<feature type="compositionally biased region" description="Polar residues" evidence="1">
    <location>
        <begin position="79"/>
        <end position="89"/>
    </location>
</feature>
<feature type="region of interest" description="Disordered" evidence="1">
    <location>
        <begin position="213"/>
        <end position="244"/>
    </location>
</feature>
<dbReference type="EMBL" id="PEJP01000065">
    <property type="protein sequence ID" value="RYO39070.1"/>
    <property type="molecule type" value="Genomic_DNA"/>
</dbReference>
<evidence type="ECO:0000256" key="1">
    <source>
        <dbReference type="SAM" id="MobiDB-lite"/>
    </source>
</evidence>
<reference evidence="5" key="1">
    <citation type="journal article" date="2019" name="bioRxiv">
        <title>Genomics, evolutionary history and diagnostics of the Alternaria alternata species group including apple and Asian pear pathotypes.</title>
        <authorList>
            <person name="Armitage A.D."/>
            <person name="Cockerton H.M."/>
            <person name="Sreenivasaprasad S."/>
            <person name="Woodhall J.W."/>
            <person name="Lane C.R."/>
            <person name="Harrison R.J."/>
            <person name="Clarkson J.P."/>
        </authorList>
    </citation>
    <scope>NUCLEOTIDE SEQUENCE [LARGE SCALE GENOMIC DNA]</scope>
    <source>
        <strain evidence="5">RGR 97.0016</strain>
    </source>
</reference>
<keyword evidence="2" id="KW-0472">Membrane</keyword>